<protein>
    <submittedName>
        <fullName evidence="1">Uncharacterized protein</fullName>
    </submittedName>
</protein>
<organism evidence="1 2">
    <name type="scientific">Streblomastix strix</name>
    <dbReference type="NCBI Taxonomy" id="222440"/>
    <lineage>
        <taxon>Eukaryota</taxon>
        <taxon>Metamonada</taxon>
        <taxon>Preaxostyla</taxon>
        <taxon>Oxymonadida</taxon>
        <taxon>Streblomastigidae</taxon>
        <taxon>Streblomastix</taxon>
    </lineage>
</organism>
<feature type="non-terminal residue" evidence="1">
    <location>
        <position position="1"/>
    </location>
</feature>
<name>A0A5J4T9L7_9EUKA</name>
<dbReference type="EMBL" id="SNRW01036890">
    <property type="protein sequence ID" value="KAA6354115.1"/>
    <property type="molecule type" value="Genomic_DNA"/>
</dbReference>
<evidence type="ECO:0000313" key="2">
    <source>
        <dbReference type="Proteomes" id="UP000324800"/>
    </source>
</evidence>
<reference evidence="1 2" key="1">
    <citation type="submission" date="2019-03" db="EMBL/GenBank/DDBJ databases">
        <title>Single cell metagenomics reveals metabolic interactions within the superorganism composed of flagellate Streblomastix strix and complex community of Bacteroidetes bacteria on its surface.</title>
        <authorList>
            <person name="Treitli S.C."/>
            <person name="Kolisko M."/>
            <person name="Husnik F."/>
            <person name="Keeling P."/>
            <person name="Hampl V."/>
        </authorList>
    </citation>
    <scope>NUCLEOTIDE SEQUENCE [LARGE SCALE GENOMIC DNA]</scope>
    <source>
        <strain evidence="1">ST1C</strain>
    </source>
</reference>
<comment type="caution">
    <text evidence="1">The sequence shown here is derived from an EMBL/GenBank/DDBJ whole genome shotgun (WGS) entry which is preliminary data.</text>
</comment>
<dbReference type="AlphaFoldDB" id="A0A5J4T9L7"/>
<sequence length="137" mass="15629">IGTHFNQELDLQAFALRSSSIKCLWYIQSWGDVSTHSELINVGYARVFVIAISTAGGSGEEQDREIKDVLDNIFDFFSNLNQGNDYNKIHSHHNLFLLIDHMSKLRKKVGMKKQIRNQLIKGINIVISNIAQMKPNK</sequence>
<evidence type="ECO:0000313" key="1">
    <source>
        <dbReference type="EMBL" id="KAA6354115.1"/>
    </source>
</evidence>
<accession>A0A5J4T9L7</accession>
<proteinExistence type="predicted"/>
<gene>
    <name evidence="1" type="ORF">EZS28_050358</name>
</gene>
<dbReference type="Proteomes" id="UP000324800">
    <property type="component" value="Unassembled WGS sequence"/>
</dbReference>